<dbReference type="EMBL" id="BIFS01000002">
    <property type="protein sequence ID" value="GCE22376.1"/>
    <property type="molecule type" value="Genomic_DNA"/>
</dbReference>
<evidence type="ECO:0000256" key="1">
    <source>
        <dbReference type="SAM" id="MobiDB-lite"/>
    </source>
</evidence>
<dbReference type="InterPro" id="IPR008972">
    <property type="entry name" value="Cupredoxin"/>
</dbReference>
<name>A0A402ATB4_9CHLR</name>
<proteinExistence type="predicted"/>
<evidence type="ECO:0000259" key="2">
    <source>
        <dbReference type="Pfam" id="PF00394"/>
    </source>
</evidence>
<dbReference type="SUPFAM" id="SSF49503">
    <property type="entry name" value="Cupredoxins"/>
    <property type="match status" value="2"/>
</dbReference>
<dbReference type="AlphaFoldDB" id="A0A402ATB4"/>
<dbReference type="Gene3D" id="2.60.40.420">
    <property type="entry name" value="Cupredoxins - blue copper proteins"/>
    <property type="match status" value="1"/>
</dbReference>
<dbReference type="OrthoDB" id="9757546at2"/>
<feature type="compositionally biased region" description="Polar residues" evidence="1">
    <location>
        <begin position="147"/>
        <end position="160"/>
    </location>
</feature>
<protein>
    <recommendedName>
        <fullName evidence="6">Plastocyanin-like domain-containing protein</fullName>
    </recommendedName>
</protein>
<dbReference type="Pfam" id="PF07731">
    <property type="entry name" value="Cu-oxidase_2"/>
    <property type="match status" value="1"/>
</dbReference>
<gene>
    <name evidence="4" type="ORF">KDK_61760</name>
</gene>
<keyword evidence="5" id="KW-1185">Reference proteome</keyword>
<organism evidence="4 5">
    <name type="scientific">Dictyobacter kobayashii</name>
    <dbReference type="NCBI Taxonomy" id="2014872"/>
    <lineage>
        <taxon>Bacteria</taxon>
        <taxon>Bacillati</taxon>
        <taxon>Chloroflexota</taxon>
        <taxon>Ktedonobacteria</taxon>
        <taxon>Ktedonobacterales</taxon>
        <taxon>Dictyobacteraceae</taxon>
        <taxon>Dictyobacter</taxon>
    </lineage>
</organism>
<dbReference type="PANTHER" id="PTHR11709">
    <property type="entry name" value="MULTI-COPPER OXIDASE"/>
    <property type="match status" value="1"/>
</dbReference>
<evidence type="ECO:0008006" key="6">
    <source>
        <dbReference type="Google" id="ProtNLM"/>
    </source>
</evidence>
<comment type="caution">
    <text evidence="4">The sequence shown here is derived from an EMBL/GenBank/DDBJ whole genome shotgun (WGS) entry which is preliminary data.</text>
</comment>
<evidence type="ECO:0000313" key="4">
    <source>
        <dbReference type="EMBL" id="GCE22376.1"/>
    </source>
</evidence>
<evidence type="ECO:0000313" key="5">
    <source>
        <dbReference type="Proteomes" id="UP000287188"/>
    </source>
</evidence>
<dbReference type="InterPro" id="IPR011706">
    <property type="entry name" value="Cu-oxidase_C"/>
</dbReference>
<feature type="region of interest" description="Disordered" evidence="1">
    <location>
        <begin position="136"/>
        <end position="170"/>
    </location>
</feature>
<feature type="domain" description="Plastocyanin-like" evidence="2">
    <location>
        <begin position="260"/>
        <end position="357"/>
    </location>
</feature>
<dbReference type="Proteomes" id="UP000287188">
    <property type="component" value="Unassembled WGS sequence"/>
</dbReference>
<dbReference type="CDD" id="cd04206">
    <property type="entry name" value="CuRO_1_LCC_like"/>
    <property type="match status" value="1"/>
</dbReference>
<feature type="domain" description="Plastocyanin-like" evidence="3">
    <location>
        <begin position="84"/>
        <end position="212"/>
    </location>
</feature>
<dbReference type="GO" id="GO:0016491">
    <property type="term" value="F:oxidoreductase activity"/>
    <property type="evidence" value="ECO:0007669"/>
    <property type="project" value="InterPro"/>
</dbReference>
<evidence type="ECO:0000259" key="3">
    <source>
        <dbReference type="Pfam" id="PF07731"/>
    </source>
</evidence>
<dbReference type="GO" id="GO:0005507">
    <property type="term" value="F:copper ion binding"/>
    <property type="evidence" value="ECO:0007669"/>
    <property type="project" value="InterPro"/>
</dbReference>
<reference evidence="5" key="1">
    <citation type="submission" date="2018-12" db="EMBL/GenBank/DDBJ databases">
        <title>Tengunoibacter tsumagoiensis gen. nov., sp. nov., Dictyobacter kobayashii sp. nov., D. alpinus sp. nov., and D. joshuensis sp. nov. and description of Dictyobacteraceae fam. nov. within the order Ktedonobacterales isolated from Tengu-no-mugimeshi.</title>
        <authorList>
            <person name="Wang C.M."/>
            <person name="Zheng Y."/>
            <person name="Sakai Y."/>
            <person name="Toyoda A."/>
            <person name="Minakuchi Y."/>
            <person name="Abe K."/>
            <person name="Yokota A."/>
            <person name="Yabe S."/>
        </authorList>
    </citation>
    <scope>NUCLEOTIDE SEQUENCE [LARGE SCALE GENOMIC DNA]</scope>
    <source>
        <strain evidence="5">Uno11</strain>
    </source>
</reference>
<dbReference type="Pfam" id="PF00394">
    <property type="entry name" value="Cu-oxidase"/>
    <property type="match status" value="1"/>
</dbReference>
<dbReference type="InterPro" id="IPR045087">
    <property type="entry name" value="Cu-oxidase_fam"/>
</dbReference>
<sequence>MEKKELNSMKKQRTRLAIRVLLLMLACIVTGMLGACNLPFGGSAADSKSGLPIPQTRNFKLYVRDNWLTMPDGKKVYVFGYTDNPNGHAQIPGPPIIVNEGDKVNVTLINDKDPTLTKYNPGGDGHTIHLHGLDLYSTSDGDPMTTPPRSASGTPLPSGSKQKDEKTGSLKQGEQFTYSFIADHAGTYWYHCHEATPEHIQMGMYGAVIVKPIAHPNQAYLNSPKFDLDSTFVLSDLDLPGHNNDYSKLYKNTPDVDWTKSKVSYALLNGKAWPATNQDPRSTINAKAGQTVLLRLINAGTQIFTLSAPGLKFQTVGTDGRKLDQYPITDSVIIGPAEHNDVLVHFDHAGKYILHEHIDENVPSSVPTTDGNLTTITVR</sequence>
<accession>A0A402ATB4</accession>
<dbReference type="InterPro" id="IPR001117">
    <property type="entry name" value="Cu-oxidase_2nd"/>
</dbReference>